<comment type="subcellular location">
    <subcellularLocation>
        <location evidence="1">Endoplasmic reticulum membrane</location>
        <topology evidence="1">Peripheral membrane protein</topology>
    </subcellularLocation>
</comment>
<keyword evidence="5" id="KW-0256">Endoplasmic reticulum</keyword>
<feature type="compositionally biased region" description="Low complexity" evidence="7">
    <location>
        <begin position="169"/>
        <end position="180"/>
    </location>
</feature>
<keyword evidence="8" id="KW-0812">Transmembrane</keyword>
<evidence type="ECO:0000313" key="10">
    <source>
        <dbReference type="EMBL" id="GJJ08873.1"/>
    </source>
</evidence>
<evidence type="ECO:0000256" key="1">
    <source>
        <dbReference type="ARBA" id="ARBA00004406"/>
    </source>
</evidence>
<keyword evidence="8" id="KW-1133">Transmembrane helix</keyword>
<evidence type="ECO:0000256" key="3">
    <source>
        <dbReference type="ARBA" id="ARBA00011396"/>
    </source>
</evidence>
<evidence type="ECO:0000256" key="4">
    <source>
        <dbReference type="ARBA" id="ARBA00018463"/>
    </source>
</evidence>
<feature type="compositionally biased region" description="Acidic residues" evidence="7">
    <location>
        <begin position="65"/>
        <end position="74"/>
    </location>
</feature>
<evidence type="ECO:0000256" key="7">
    <source>
        <dbReference type="SAM" id="MobiDB-lite"/>
    </source>
</evidence>
<feature type="compositionally biased region" description="Low complexity" evidence="7">
    <location>
        <begin position="453"/>
        <end position="469"/>
    </location>
</feature>
<feature type="compositionally biased region" description="Low complexity" evidence="7">
    <location>
        <begin position="138"/>
        <end position="150"/>
    </location>
</feature>
<keyword evidence="11" id="KW-1185">Reference proteome</keyword>
<gene>
    <name evidence="10" type="ORF">Clacol_003093</name>
</gene>
<feature type="region of interest" description="Disordered" evidence="7">
    <location>
        <begin position="258"/>
        <end position="414"/>
    </location>
</feature>
<comment type="similarity">
    <text evidence="2">Belongs to the ERF4 family.</text>
</comment>
<evidence type="ECO:0000259" key="9">
    <source>
        <dbReference type="Pfam" id="PF10256"/>
    </source>
</evidence>
<dbReference type="GO" id="GO:0031211">
    <property type="term" value="C:endoplasmic reticulum palmitoyltransferase complex"/>
    <property type="evidence" value="ECO:0007669"/>
    <property type="project" value="TreeGrafter"/>
</dbReference>
<dbReference type="GO" id="GO:0006612">
    <property type="term" value="P:protein targeting to membrane"/>
    <property type="evidence" value="ECO:0007669"/>
    <property type="project" value="TreeGrafter"/>
</dbReference>
<comment type="caution">
    <text evidence="10">The sequence shown here is derived from an EMBL/GenBank/DDBJ whole genome shotgun (WGS) entry which is preliminary data.</text>
</comment>
<dbReference type="AlphaFoldDB" id="A0AAV5A6M3"/>
<evidence type="ECO:0000256" key="6">
    <source>
        <dbReference type="ARBA" id="ARBA00023136"/>
    </source>
</evidence>
<dbReference type="Pfam" id="PF10256">
    <property type="entry name" value="Erf4"/>
    <property type="match status" value="1"/>
</dbReference>
<feature type="compositionally biased region" description="Polar residues" evidence="7">
    <location>
        <begin position="200"/>
        <end position="223"/>
    </location>
</feature>
<feature type="domain" description="Golgin subfamily A member 7/ERF4" evidence="9">
    <location>
        <begin position="520"/>
        <end position="632"/>
    </location>
</feature>
<feature type="region of interest" description="Disordered" evidence="7">
    <location>
        <begin position="1"/>
        <end position="46"/>
    </location>
</feature>
<feature type="region of interest" description="Disordered" evidence="7">
    <location>
        <begin position="452"/>
        <end position="471"/>
    </location>
</feature>
<evidence type="ECO:0000256" key="5">
    <source>
        <dbReference type="ARBA" id="ARBA00022824"/>
    </source>
</evidence>
<evidence type="ECO:0000256" key="8">
    <source>
        <dbReference type="SAM" id="Phobius"/>
    </source>
</evidence>
<dbReference type="PANTHER" id="PTHR13254">
    <property type="entry name" value="GOLGI AUTOANTIGEN, GOLGIN SUBFAMILY A, 7"/>
    <property type="match status" value="1"/>
</dbReference>
<dbReference type="Proteomes" id="UP001050691">
    <property type="component" value="Unassembled WGS sequence"/>
</dbReference>
<evidence type="ECO:0000256" key="2">
    <source>
        <dbReference type="ARBA" id="ARBA00007732"/>
    </source>
</evidence>
<dbReference type="InterPro" id="IPR051371">
    <property type="entry name" value="Ras_palmitoyltransferase"/>
</dbReference>
<sequence length="638" mass="69761">MSTLISSPPLAINPSSTSTSRDADAKRITSSLSSSNSLSMASSLTTMDTVTTTTTMFGEVKGEGGDELENEVDMNEIPSVNANKERKIKIRHEDQVHAGRVEHVEHEARNLSKESASNSNTQSQIIDYTHSGLYTPTSSSISASGSRLESAPMPSPKSDAGVGSENSHMTGGTPTPLTTTTTTMATRQQHRKSVSVGGLSINSNVNNSKVHTRTSQQRQSRLGSVQLKTTLELDTKGLESLSQHLPDLLRQQQQLTINTPPEMLPPSPPLTNNELEMDDEGSERNVEENADPDEAQSQMQTTETSDVQDDEDEEDEEEEDGDGVNPQVEADIADGWQAPDSKLETTPGTPVLHSPSTTSLPSRVQESKFSLSMPISSPLALQSSDDVPHSNPLSRTTSPASPLSKYNEARSKSPKIKLSPIEFDLEKGEGDSVDQYIATSGIGNDAKRRVSIEKGASQGSEEEAGSSLGVTKTFEVIRPNKRYSSPRPPKSSYYIGPPTGPTPFGTAPTGQIGLHHPRDIVRIERDYDHGELVQFSSAYPLEFEGRITPTQFLETINAINERLISAHSLTGAFIFNLLAILTFWISPFFIKSKYEKEMRNLQILVDALNAELYNPQGLNILWPRRNAFLFLEIEYYIS</sequence>
<reference evidence="10" key="1">
    <citation type="submission" date="2021-10" db="EMBL/GenBank/DDBJ databases">
        <title>De novo Genome Assembly of Clathrus columnatus (Basidiomycota, Fungi) Using Illumina and Nanopore Sequence Data.</title>
        <authorList>
            <person name="Ogiso-Tanaka E."/>
            <person name="Itagaki H."/>
            <person name="Hosoya T."/>
            <person name="Hosaka K."/>
        </authorList>
    </citation>
    <scope>NUCLEOTIDE SEQUENCE</scope>
    <source>
        <strain evidence="10">MO-923</strain>
    </source>
</reference>
<organism evidence="10 11">
    <name type="scientific">Clathrus columnatus</name>
    <dbReference type="NCBI Taxonomy" id="1419009"/>
    <lineage>
        <taxon>Eukaryota</taxon>
        <taxon>Fungi</taxon>
        <taxon>Dikarya</taxon>
        <taxon>Basidiomycota</taxon>
        <taxon>Agaricomycotina</taxon>
        <taxon>Agaricomycetes</taxon>
        <taxon>Phallomycetidae</taxon>
        <taxon>Phallales</taxon>
        <taxon>Clathraceae</taxon>
        <taxon>Clathrus</taxon>
    </lineage>
</organism>
<proteinExistence type="inferred from homology"/>
<protein>
    <recommendedName>
        <fullName evidence="4">Ras modification protein ERF4</fullName>
    </recommendedName>
</protein>
<feature type="region of interest" description="Disordered" evidence="7">
    <location>
        <begin position="131"/>
        <end position="180"/>
    </location>
</feature>
<comment type="subunit">
    <text evidence="3">Interacts with ERF2.</text>
</comment>
<keyword evidence="6 8" id="KW-0472">Membrane</keyword>
<feature type="region of interest" description="Disordered" evidence="7">
    <location>
        <begin position="193"/>
        <end position="223"/>
    </location>
</feature>
<name>A0AAV5A6M3_9AGAM</name>
<dbReference type="GO" id="GO:0005789">
    <property type="term" value="C:endoplasmic reticulum membrane"/>
    <property type="evidence" value="ECO:0007669"/>
    <property type="project" value="UniProtKB-SubCell"/>
</dbReference>
<evidence type="ECO:0000313" key="11">
    <source>
        <dbReference type="Proteomes" id="UP001050691"/>
    </source>
</evidence>
<feature type="compositionally biased region" description="Polar residues" evidence="7">
    <location>
        <begin position="295"/>
        <end position="305"/>
    </location>
</feature>
<dbReference type="EMBL" id="BPWL01000003">
    <property type="protein sequence ID" value="GJJ08873.1"/>
    <property type="molecule type" value="Genomic_DNA"/>
</dbReference>
<dbReference type="PANTHER" id="PTHR13254:SF0">
    <property type="entry name" value="GOLGIN SUBFAMILY A MEMBER 7_ERF4 DOMAIN-CONTAINING PROTEIN"/>
    <property type="match status" value="1"/>
</dbReference>
<feature type="compositionally biased region" description="Polar residues" evidence="7">
    <location>
        <begin position="344"/>
        <end position="401"/>
    </location>
</feature>
<feature type="transmembrane region" description="Helical" evidence="8">
    <location>
        <begin position="569"/>
        <end position="590"/>
    </location>
</feature>
<accession>A0AAV5A6M3</accession>
<feature type="compositionally biased region" description="Low complexity" evidence="7">
    <location>
        <begin position="29"/>
        <end position="46"/>
    </location>
</feature>
<feature type="region of interest" description="Disordered" evidence="7">
    <location>
        <begin position="58"/>
        <end position="80"/>
    </location>
</feature>
<feature type="compositionally biased region" description="Acidic residues" evidence="7">
    <location>
        <begin position="306"/>
        <end position="322"/>
    </location>
</feature>
<dbReference type="InterPro" id="IPR019383">
    <property type="entry name" value="Golgin_A_7/ERF4"/>
</dbReference>